<dbReference type="AlphaFoldDB" id="A0AAE1ALC2"/>
<protein>
    <submittedName>
        <fullName evidence="1">Uncharacterized protein</fullName>
    </submittedName>
</protein>
<gene>
    <name evidence="1" type="ORF">RRG08_036046</name>
</gene>
<organism evidence="1 2">
    <name type="scientific">Elysia crispata</name>
    <name type="common">lettuce slug</name>
    <dbReference type="NCBI Taxonomy" id="231223"/>
    <lineage>
        <taxon>Eukaryota</taxon>
        <taxon>Metazoa</taxon>
        <taxon>Spiralia</taxon>
        <taxon>Lophotrochozoa</taxon>
        <taxon>Mollusca</taxon>
        <taxon>Gastropoda</taxon>
        <taxon>Heterobranchia</taxon>
        <taxon>Euthyneura</taxon>
        <taxon>Panpulmonata</taxon>
        <taxon>Sacoglossa</taxon>
        <taxon>Placobranchoidea</taxon>
        <taxon>Plakobranchidae</taxon>
        <taxon>Elysia</taxon>
    </lineage>
</organism>
<keyword evidence="2" id="KW-1185">Reference proteome</keyword>
<evidence type="ECO:0000313" key="2">
    <source>
        <dbReference type="Proteomes" id="UP001283361"/>
    </source>
</evidence>
<sequence length="83" mass="9083">MRLRDNCRLSDRWAGGHMTSPTLTRTFQARPLPSDAYGASPSPLCAVSLKTLGSWQCHPWVSDASRAGLGLVTYLEGTTKFQT</sequence>
<proteinExistence type="predicted"/>
<name>A0AAE1ALC2_9GAST</name>
<evidence type="ECO:0000313" key="1">
    <source>
        <dbReference type="EMBL" id="KAK3789753.1"/>
    </source>
</evidence>
<reference evidence="1" key="1">
    <citation type="journal article" date="2023" name="G3 (Bethesda)">
        <title>A reference genome for the long-term kleptoplast-retaining sea slug Elysia crispata morphotype clarki.</title>
        <authorList>
            <person name="Eastman K.E."/>
            <person name="Pendleton A.L."/>
            <person name="Shaikh M.A."/>
            <person name="Suttiyut T."/>
            <person name="Ogas R."/>
            <person name="Tomko P."/>
            <person name="Gavelis G."/>
            <person name="Widhalm J.R."/>
            <person name="Wisecaver J.H."/>
        </authorList>
    </citation>
    <scope>NUCLEOTIDE SEQUENCE</scope>
    <source>
        <strain evidence="1">ECLA1</strain>
    </source>
</reference>
<dbReference type="Proteomes" id="UP001283361">
    <property type="component" value="Unassembled WGS sequence"/>
</dbReference>
<dbReference type="EMBL" id="JAWDGP010001628">
    <property type="protein sequence ID" value="KAK3789753.1"/>
    <property type="molecule type" value="Genomic_DNA"/>
</dbReference>
<accession>A0AAE1ALC2</accession>
<comment type="caution">
    <text evidence="1">The sequence shown here is derived from an EMBL/GenBank/DDBJ whole genome shotgun (WGS) entry which is preliminary data.</text>
</comment>